<organism evidence="2">
    <name type="scientific">Picea glauca</name>
    <name type="common">White spruce</name>
    <name type="synonym">Pinus glauca</name>
    <dbReference type="NCBI Taxonomy" id="3330"/>
    <lineage>
        <taxon>Eukaryota</taxon>
        <taxon>Viridiplantae</taxon>
        <taxon>Streptophyta</taxon>
        <taxon>Embryophyta</taxon>
        <taxon>Tracheophyta</taxon>
        <taxon>Spermatophyta</taxon>
        <taxon>Pinopsida</taxon>
        <taxon>Pinidae</taxon>
        <taxon>Conifers I</taxon>
        <taxon>Pinales</taxon>
        <taxon>Pinaceae</taxon>
        <taxon>Picea</taxon>
    </lineage>
</organism>
<comment type="caution">
    <text evidence="2">The sequence shown here is derived from an EMBL/GenBank/DDBJ whole genome shotgun (WGS) entry which is preliminary data.</text>
</comment>
<dbReference type="AlphaFoldDB" id="A0A101M4Z6"/>
<keyword evidence="1" id="KW-0472">Membrane</keyword>
<dbReference type="EMBL" id="LKAM01000001">
    <property type="protein sequence ID" value="KUM50967.1"/>
    <property type="molecule type" value="Genomic_DNA"/>
</dbReference>
<evidence type="ECO:0000313" key="2">
    <source>
        <dbReference type="EMBL" id="KUM50967.1"/>
    </source>
</evidence>
<sequence length="59" mass="6283">MGSPGSSIRIPGFVWYGMISCIFSLVSPGSSGYLGIGSSLSLFKWSALLKWRNLRVGTG</sequence>
<protein>
    <submittedName>
        <fullName evidence="2">Uncharacterized protein</fullName>
    </submittedName>
</protein>
<keyword evidence="2" id="KW-0496">Mitochondrion</keyword>
<proteinExistence type="predicted"/>
<name>A0A101M4Z6_PICGL</name>
<geneLocation type="mitochondrion" evidence="2"/>
<keyword evidence="1" id="KW-1133">Transmembrane helix</keyword>
<gene>
    <name evidence="2" type="ORF">ABT39_MTgene813</name>
</gene>
<evidence type="ECO:0000256" key="1">
    <source>
        <dbReference type="SAM" id="Phobius"/>
    </source>
</evidence>
<reference evidence="2" key="1">
    <citation type="journal article" date="2015" name="Genome Biol. Evol.">
        <title>Organellar Genomes of White Spruce (Picea glauca): Assembly and Annotation.</title>
        <authorList>
            <person name="Jackman S.D."/>
            <person name="Warren R.L."/>
            <person name="Gibb E.A."/>
            <person name="Vandervalk B.P."/>
            <person name="Mohamadi H."/>
            <person name="Chu J."/>
            <person name="Raymond A."/>
            <person name="Pleasance S."/>
            <person name="Coope R."/>
            <person name="Wildung M.R."/>
            <person name="Ritland C.E."/>
            <person name="Bousquet J."/>
            <person name="Jones S.J."/>
            <person name="Bohlmann J."/>
            <person name="Birol I."/>
        </authorList>
    </citation>
    <scope>NUCLEOTIDE SEQUENCE [LARGE SCALE GENOMIC DNA]</scope>
    <source>
        <tissue evidence="2">Flushing bud</tissue>
    </source>
</reference>
<feature type="transmembrane region" description="Helical" evidence="1">
    <location>
        <begin position="13"/>
        <end position="36"/>
    </location>
</feature>
<keyword evidence="1" id="KW-0812">Transmembrane</keyword>
<accession>A0A101M4Z6</accession>